<proteinExistence type="predicted"/>
<dbReference type="EMBL" id="FUZU01000004">
    <property type="protein sequence ID" value="SKC87508.1"/>
    <property type="molecule type" value="Genomic_DNA"/>
</dbReference>
<feature type="domain" description="Lipocalin-like" evidence="1">
    <location>
        <begin position="10"/>
        <end position="145"/>
    </location>
</feature>
<dbReference type="AlphaFoldDB" id="A0A1T5MHV7"/>
<dbReference type="RefSeq" id="WP_079689905.1">
    <property type="nucleotide sequence ID" value="NZ_FUZU01000004.1"/>
</dbReference>
<dbReference type="Pfam" id="PF13924">
    <property type="entry name" value="Lipocalin_5"/>
    <property type="match status" value="1"/>
</dbReference>
<evidence type="ECO:0000259" key="1">
    <source>
        <dbReference type="Pfam" id="PF13924"/>
    </source>
</evidence>
<sequence>MKESVKEKIIGTWKLISWKYLDGDNEPVDFFGENPVGILTYDASGYMNAQLMKSGRGNFVSESLTGGTAEEIKDAYLSYAAYWGKYYERTPGELIHEVEGSLFPNWVGHDEIRYGKIEGEYLTLSTPPIHAQGKKILFNVTWKRA</sequence>
<dbReference type="InterPro" id="IPR024311">
    <property type="entry name" value="Lipocalin-like"/>
</dbReference>
<protein>
    <submittedName>
        <fullName evidence="2">Lipocalin-like domain-containing protein</fullName>
    </submittedName>
</protein>
<dbReference type="Proteomes" id="UP000190961">
    <property type="component" value="Unassembled WGS sequence"/>
</dbReference>
<accession>A0A1T5MHV7</accession>
<reference evidence="2 3" key="1">
    <citation type="submission" date="2017-02" db="EMBL/GenBank/DDBJ databases">
        <authorList>
            <person name="Peterson S.W."/>
        </authorList>
    </citation>
    <scope>NUCLEOTIDE SEQUENCE [LARGE SCALE GENOMIC DNA]</scope>
    <source>
        <strain evidence="2 3">DSM 25262</strain>
    </source>
</reference>
<dbReference type="OrthoDB" id="118834at2"/>
<evidence type="ECO:0000313" key="2">
    <source>
        <dbReference type="EMBL" id="SKC87508.1"/>
    </source>
</evidence>
<gene>
    <name evidence="2" type="ORF">SAMN05660236_5442</name>
</gene>
<name>A0A1T5MHV7_9BACT</name>
<keyword evidence="3" id="KW-1185">Reference proteome</keyword>
<dbReference type="STRING" id="688867.SAMN05660236_5442"/>
<organism evidence="2 3">
    <name type="scientific">Ohtaekwangia koreensis</name>
    <dbReference type="NCBI Taxonomy" id="688867"/>
    <lineage>
        <taxon>Bacteria</taxon>
        <taxon>Pseudomonadati</taxon>
        <taxon>Bacteroidota</taxon>
        <taxon>Cytophagia</taxon>
        <taxon>Cytophagales</taxon>
        <taxon>Fulvivirgaceae</taxon>
        <taxon>Ohtaekwangia</taxon>
    </lineage>
</organism>
<evidence type="ECO:0000313" key="3">
    <source>
        <dbReference type="Proteomes" id="UP000190961"/>
    </source>
</evidence>